<keyword evidence="1" id="KW-0812">Transmembrane</keyword>
<keyword evidence="1" id="KW-1133">Transmembrane helix</keyword>
<reference evidence="3" key="1">
    <citation type="submission" date="2018-03" db="EMBL/GenBank/DDBJ databases">
        <authorList>
            <person name="Batty M. E."/>
            <person name="Batty M E."/>
        </authorList>
    </citation>
    <scope>NUCLEOTIDE SEQUENCE [LARGE SCALE GENOMIC DNA]</scope>
</reference>
<evidence type="ECO:0000313" key="3">
    <source>
        <dbReference type="Proteomes" id="UP000245243"/>
    </source>
</evidence>
<organism evidence="2 3">
    <name type="scientific">Orientia tsutsugamushi</name>
    <name type="common">Rickettsia tsutsugamushi</name>
    <dbReference type="NCBI Taxonomy" id="784"/>
    <lineage>
        <taxon>Bacteria</taxon>
        <taxon>Pseudomonadati</taxon>
        <taxon>Pseudomonadota</taxon>
        <taxon>Alphaproteobacteria</taxon>
        <taxon>Rickettsiales</taxon>
        <taxon>Rickettsiaceae</taxon>
        <taxon>Rickettsieae</taxon>
        <taxon>Orientia</taxon>
    </lineage>
</organism>
<protein>
    <recommendedName>
        <fullName evidence="4">TrbC/VIRB2 family protein</fullName>
    </recommendedName>
</protein>
<evidence type="ECO:0008006" key="4">
    <source>
        <dbReference type="Google" id="ProtNLM"/>
    </source>
</evidence>
<dbReference type="Pfam" id="PF04956">
    <property type="entry name" value="TrbC"/>
    <property type="match status" value="1"/>
</dbReference>
<dbReference type="EMBL" id="LS398548">
    <property type="protein sequence ID" value="SPR16339.1"/>
    <property type="molecule type" value="Genomic_DNA"/>
</dbReference>
<dbReference type="RefSeq" id="WP_045912539.1">
    <property type="nucleotide sequence ID" value="NZ_LS398548.1"/>
</dbReference>
<name>A0A2U3RSZ7_ORITS</name>
<dbReference type="AlphaFoldDB" id="A0A2U3RSZ7"/>
<accession>A0A2U3RSZ7</accession>
<evidence type="ECO:0000313" key="2">
    <source>
        <dbReference type="EMBL" id="SPR16339.1"/>
    </source>
</evidence>
<evidence type="ECO:0000256" key="1">
    <source>
        <dbReference type="SAM" id="Phobius"/>
    </source>
</evidence>
<feature type="transmembrane region" description="Helical" evidence="1">
    <location>
        <begin position="58"/>
        <end position="76"/>
    </location>
</feature>
<dbReference type="InterPro" id="IPR007039">
    <property type="entry name" value="TrbC/VirB2"/>
</dbReference>
<dbReference type="Proteomes" id="UP000245243">
    <property type="component" value="Chromosome I"/>
</dbReference>
<proteinExistence type="predicted"/>
<gene>
    <name evidence="2" type="ORF">KARP_02232</name>
</gene>
<keyword evidence="1" id="KW-0472">Membrane</keyword>
<sequence length="117" mass="12583">MKLLSFKHNCYLRPLLMLCFLYFLSTSIIVSASGSADNNDVIGNKLCDIVGIMSGKTAKAICLVAIIFLGISTFMGKVNWSTAMITVSAIIIITQSHAVLKFVSGSEANDCKNTVSK</sequence>